<sequence length="60" mass="6176">MIASGRELAGTVGWGSAPSSVPSRDRGGSEERRARGTCGSNRDRECCSSPFGALFSGGKL</sequence>
<protein>
    <submittedName>
        <fullName evidence="2">Uncharacterized protein</fullName>
    </submittedName>
</protein>
<organism evidence="2 3">
    <name type="scientific">Suillus subaureus</name>
    <dbReference type="NCBI Taxonomy" id="48587"/>
    <lineage>
        <taxon>Eukaryota</taxon>
        <taxon>Fungi</taxon>
        <taxon>Dikarya</taxon>
        <taxon>Basidiomycota</taxon>
        <taxon>Agaricomycotina</taxon>
        <taxon>Agaricomycetes</taxon>
        <taxon>Agaricomycetidae</taxon>
        <taxon>Boletales</taxon>
        <taxon>Suillineae</taxon>
        <taxon>Suillaceae</taxon>
        <taxon>Suillus</taxon>
    </lineage>
</organism>
<gene>
    <name evidence="2" type="ORF">BJ212DRAFT_1397281</name>
</gene>
<reference evidence="2" key="1">
    <citation type="journal article" date="2020" name="New Phytol.">
        <title>Comparative genomics reveals dynamic genome evolution in host specialist ectomycorrhizal fungi.</title>
        <authorList>
            <person name="Lofgren L.A."/>
            <person name="Nguyen N.H."/>
            <person name="Vilgalys R."/>
            <person name="Ruytinx J."/>
            <person name="Liao H.L."/>
            <person name="Branco S."/>
            <person name="Kuo A."/>
            <person name="LaButti K."/>
            <person name="Lipzen A."/>
            <person name="Andreopoulos W."/>
            <person name="Pangilinan J."/>
            <person name="Riley R."/>
            <person name="Hundley H."/>
            <person name="Na H."/>
            <person name="Barry K."/>
            <person name="Grigoriev I.V."/>
            <person name="Stajich J.E."/>
            <person name="Kennedy P.G."/>
        </authorList>
    </citation>
    <scope>NUCLEOTIDE SEQUENCE</scope>
    <source>
        <strain evidence="2">MN1</strain>
    </source>
</reference>
<dbReference type="RefSeq" id="XP_041186328.1">
    <property type="nucleotide sequence ID" value="XM_041337238.1"/>
</dbReference>
<dbReference type="AlphaFoldDB" id="A0A9P7DT38"/>
<dbReference type="EMBL" id="JABBWG010000076">
    <property type="protein sequence ID" value="KAG1802539.1"/>
    <property type="molecule type" value="Genomic_DNA"/>
</dbReference>
<dbReference type="GeneID" id="64631254"/>
<evidence type="ECO:0000256" key="1">
    <source>
        <dbReference type="SAM" id="MobiDB-lite"/>
    </source>
</evidence>
<evidence type="ECO:0000313" key="2">
    <source>
        <dbReference type="EMBL" id="KAG1802539.1"/>
    </source>
</evidence>
<keyword evidence="3" id="KW-1185">Reference proteome</keyword>
<dbReference type="Proteomes" id="UP000807769">
    <property type="component" value="Unassembled WGS sequence"/>
</dbReference>
<evidence type="ECO:0000313" key="3">
    <source>
        <dbReference type="Proteomes" id="UP000807769"/>
    </source>
</evidence>
<proteinExistence type="predicted"/>
<feature type="compositionally biased region" description="Basic and acidic residues" evidence="1">
    <location>
        <begin position="23"/>
        <end position="34"/>
    </location>
</feature>
<comment type="caution">
    <text evidence="2">The sequence shown here is derived from an EMBL/GenBank/DDBJ whole genome shotgun (WGS) entry which is preliminary data.</text>
</comment>
<accession>A0A9P7DT38</accession>
<name>A0A9P7DT38_9AGAM</name>
<feature type="region of interest" description="Disordered" evidence="1">
    <location>
        <begin position="1"/>
        <end position="44"/>
    </location>
</feature>